<keyword evidence="3" id="KW-1185">Reference proteome</keyword>
<proteinExistence type="predicted"/>
<dbReference type="Pfam" id="PF01636">
    <property type="entry name" value="APH"/>
    <property type="match status" value="1"/>
</dbReference>
<gene>
    <name evidence="2" type="ORF">KSF_020460</name>
</gene>
<sequence length="293" mass="33309">MNELASYIQAVHDVYPSLLIETCNLNRQGQFNDVLVINGEYIFRFPKTQREVLKLDRETRLLQHLQSRVTLSIPNPIYRSKDVAPPGRAFMGYRLLPGEPFWPGTFSSLKDEGQLQHLATQLALFLRQLHCISAEELGVKLPEFQGCAEWREMYERFRSKLFPFMRPDACVWVTKHFEDFLSDERNCSYVPALIHGDFGPSNILYDAQTGSISGILDFSSAGWGDPALDFAALSGPVSYPESFLERFSGIYPGIDTLLSRSRFYTGTFALQEALYGIEDNDQKAFESGIASYR</sequence>
<dbReference type="EMBL" id="BNJK01000001">
    <property type="protein sequence ID" value="GHO91998.1"/>
    <property type="molecule type" value="Genomic_DNA"/>
</dbReference>
<reference evidence="2" key="1">
    <citation type="submission" date="2020-10" db="EMBL/GenBank/DDBJ databases">
        <title>Taxonomic study of unclassified bacteria belonging to the class Ktedonobacteria.</title>
        <authorList>
            <person name="Yabe S."/>
            <person name="Wang C.M."/>
            <person name="Zheng Y."/>
            <person name="Sakai Y."/>
            <person name="Cavaletti L."/>
            <person name="Monciardini P."/>
            <person name="Donadio S."/>
        </authorList>
    </citation>
    <scope>NUCLEOTIDE SEQUENCE</scope>
    <source>
        <strain evidence="2">ID150040</strain>
    </source>
</reference>
<protein>
    <submittedName>
        <fullName evidence="2">6'-aminoglycoside N-acetyltransferase</fullName>
    </submittedName>
</protein>
<dbReference type="AlphaFoldDB" id="A0A8J3IEB5"/>
<dbReference type="InterPro" id="IPR051678">
    <property type="entry name" value="AGP_Transferase"/>
</dbReference>
<dbReference type="InterPro" id="IPR011009">
    <property type="entry name" value="Kinase-like_dom_sf"/>
</dbReference>
<comment type="caution">
    <text evidence="2">The sequence shown here is derived from an EMBL/GenBank/DDBJ whole genome shotgun (WGS) entry which is preliminary data.</text>
</comment>
<evidence type="ECO:0000313" key="2">
    <source>
        <dbReference type="EMBL" id="GHO91998.1"/>
    </source>
</evidence>
<dbReference type="PANTHER" id="PTHR21310">
    <property type="entry name" value="AMINOGLYCOSIDE PHOSPHOTRANSFERASE-RELATED-RELATED"/>
    <property type="match status" value="1"/>
</dbReference>
<name>A0A8J3IEB5_9CHLR</name>
<dbReference type="Proteomes" id="UP000597444">
    <property type="component" value="Unassembled WGS sequence"/>
</dbReference>
<feature type="domain" description="Aminoglycoside phosphotransferase" evidence="1">
    <location>
        <begin position="35"/>
        <end position="247"/>
    </location>
</feature>
<dbReference type="RefSeq" id="WP_220202861.1">
    <property type="nucleotide sequence ID" value="NZ_BNJK01000001.1"/>
</dbReference>
<dbReference type="Gene3D" id="3.90.1200.10">
    <property type="match status" value="1"/>
</dbReference>
<evidence type="ECO:0000313" key="3">
    <source>
        <dbReference type="Proteomes" id="UP000597444"/>
    </source>
</evidence>
<organism evidence="2 3">
    <name type="scientific">Reticulibacter mediterranei</name>
    <dbReference type="NCBI Taxonomy" id="2778369"/>
    <lineage>
        <taxon>Bacteria</taxon>
        <taxon>Bacillati</taxon>
        <taxon>Chloroflexota</taxon>
        <taxon>Ktedonobacteria</taxon>
        <taxon>Ktedonobacterales</taxon>
        <taxon>Reticulibacteraceae</taxon>
        <taxon>Reticulibacter</taxon>
    </lineage>
</organism>
<dbReference type="Gene3D" id="3.30.200.20">
    <property type="entry name" value="Phosphorylase Kinase, domain 1"/>
    <property type="match status" value="1"/>
</dbReference>
<accession>A0A8J3IEB5</accession>
<dbReference type="PANTHER" id="PTHR21310:SF15">
    <property type="entry name" value="AMINOGLYCOSIDE PHOSPHOTRANSFERASE DOMAIN-CONTAINING PROTEIN"/>
    <property type="match status" value="1"/>
</dbReference>
<dbReference type="InterPro" id="IPR002575">
    <property type="entry name" value="Aminoglycoside_PTrfase"/>
</dbReference>
<evidence type="ECO:0000259" key="1">
    <source>
        <dbReference type="Pfam" id="PF01636"/>
    </source>
</evidence>
<dbReference type="SUPFAM" id="SSF56112">
    <property type="entry name" value="Protein kinase-like (PK-like)"/>
    <property type="match status" value="1"/>
</dbReference>